<accession>A0A9Q0FHC2</accession>
<dbReference type="Pfam" id="PF14543">
    <property type="entry name" value="TAXi_N"/>
    <property type="match status" value="1"/>
</dbReference>
<keyword evidence="3" id="KW-0732">Signal</keyword>
<sequence length="463" mass="52576">MASNRLLACYLISFAFCISLASPPKSSNPKNASSPSTIPYAAVTKFPLHHISKLMGSKYNEFEFLTSTLMATNEQYASNPSVLDGKLERRPKYFGTPFLLRPGGEYLVEVRIGSEDTRAHLVLDTGSNLIWWQCKPCEECFGQQDELYDPSLTTSNQEIDCISPWCKTKKEGLSNVCVTGARGEPNKCGYSQRYADTSTTKGILCRDYVSMVDFSYQWRNIVMGCAHTNRNFYAMEFFSGTLGFGSGNFSFPSQVNATRYCFCLTGDSGRGDNFLYLQKLPTPINEYGSLVVPIFQNQIAFNLHYVQFTGISFDGKMIPINPIRWRINPQGKYGVIVDSGSAVSWFTPGIYGMIRNKFREALPDHKPVKPNFRTDFDTCYRVTENFYRDVPKINFYFAPRTKPFRLDYEQLVMTHKGENVACLAFLPRNHSLEITTIGTYQLRGTRLDFDLSKKTLTLYPHEC</sequence>
<keyword evidence="6" id="KW-1185">Reference proteome</keyword>
<feature type="chain" id="PRO_5040291116" description="Peptidase A1 domain-containing protein" evidence="3">
    <location>
        <begin position="22"/>
        <end position="463"/>
    </location>
</feature>
<evidence type="ECO:0000256" key="2">
    <source>
        <dbReference type="PIRSR" id="PIRSR601461-1"/>
    </source>
</evidence>
<dbReference type="InterPro" id="IPR032799">
    <property type="entry name" value="TAXi_C"/>
</dbReference>
<dbReference type="EMBL" id="JAKUCV010005646">
    <property type="protein sequence ID" value="KAJ4830391.1"/>
    <property type="molecule type" value="Genomic_DNA"/>
</dbReference>
<feature type="domain" description="Peptidase A1" evidence="4">
    <location>
        <begin position="106"/>
        <end position="459"/>
    </location>
</feature>
<reference evidence="5" key="2">
    <citation type="journal article" date="2023" name="Plants (Basel)">
        <title>Annotation of the Turnera subulata (Passifloraceae) Draft Genome Reveals the S-Locus Evolved after the Divergence of Turneroideae from Passifloroideae in a Stepwise Manner.</title>
        <authorList>
            <person name="Henning P.M."/>
            <person name="Roalson E.H."/>
            <person name="Mir W."/>
            <person name="McCubbin A.G."/>
            <person name="Shore J.S."/>
        </authorList>
    </citation>
    <scope>NUCLEOTIDE SEQUENCE</scope>
    <source>
        <strain evidence="5">F60SS</strain>
    </source>
</reference>
<feature type="active site" evidence="2">
    <location>
        <position position="124"/>
    </location>
</feature>
<protein>
    <recommendedName>
        <fullName evidence="4">Peptidase A1 domain-containing protein</fullName>
    </recommendedName>
</protein>
<evidence type="ECO:0000256" key="1">
    <source>
        <dbReference type="ARBA" id="ARBA00007447"/>
    </source>
</evidence>
<feature type="signal peptide" evidence="3">
    <location>
        <begin position="1"/>
        <end position="21"/>
    </location>
</feature>
<gene>
    <name evidence="5" type="ORF">Tsubulata_033980</name>
</gene>
<organism evidence="5 6">
    <name type="scientific">Turnera subulata</name>
    <dbReference type="NCBI Taxonomy" id="218843"/>
    <lineage>
        <taxon>Eukaryota</taxon>
        <taxon>Viridiplantae</taxon>
        <taxon>Streptophyta</taxon>
        <taxon>Embryophyta</taxon>
        <taxon>Tracheophyta</taxon>
        <taxon>Spermatophyta</taxon>
        <taxon>Magnoliopsida</taxon>
        <taxon>eudicotyledons</taxon>
        <taxon>Gunneridae</taxon>
        <taxon>Pentapetalae</taxon>
        <taxon>rosids</taxon>
        <taxon>fabids</taxon>
        <taxon>Malpighiales</taxon>
        <taxon>Passifloraceae</taxon>
        <taxon>Turnera</taxon>
    </lineage>
</organism>
<dbReference type="SUPFAM" id="SSF50630">
    <property type="entry name" value="Acid proteases"/>
    <property type="match status" value="1"/>
</dbReference>
<dbReference type="PROSITE" id="PS51767">
    <property type="entry name" value="PEPTIDASE_A1"/>
    <property type="match status" value="1"/>
</dbReference>
<dbReference type="Gene3D" id="2.40.70.10">
    <property type="entry name" value="Acid Proteases"/>
    <property type="match status" value="2"/>
</dbReference>
<proteinExistence type="inferred from homology"/>
<comment type="similarity">
    <text evidence="1">Belongs to the peptidase A1 family.</text>
</comment>
<evidence type="ECO:0000313" key="6">
    <source>
        <dbReference type="Proteomes" id="UP001141552"/>
    </source>
</evidence>
<name>A0A9Q0FHC2_9ROSI</name>
<dbReference type="InterPro" id="IPR033121">
    <property type="entry name" value="PEPTIDASE_A1"/>
</dbReference>
<feature type="active site" evidence="2">
    <location>
        <position position="338"/>
    </location>
</feature>
<dbReference type="Pfam" id="PF14541">
    <property type="entry name" value="TAXi_C"/>
    <property type="match status" value="1"/>
</dbReference>
<evidence type="ECO:0000259" key="4">
    <source>
        <dbReference type="PROSITE" id="PS51767"/>
    </source>
</evidence>
<dbReference type="PANTHER" id="PTHR13683:SF679">
    <property type="entry name" value="ASPARTYL PROTEASE FAMILY PROTEIN 2"/>
    <property type="match status" value="1"/>
</dbReference>
<dbReference type="InterPro" id="IPR032861">
    <property type="entry name" value="TAXi_N"/>
</dbReference>
<dbReference type="InterPro" id="IPR021109">
    <property type="entry name" value="Peptidase_aspartic_dom_sf"/>
</dbReference>
<dbReference type="GO" id="GO:0004190">
    <property type="term" value="F:aspartic-type endopeptidase activity"/>
    <property type="evidence" value="ECO:0007669"/>
    <property type="project" value="InterPro"/>
</dbReference>
<evidence type="ECO:0000313" key="5">
    <source>
        <dbReference type="EMBL" id="KAJ4830391.1"/>
    </source>
</evidence>
<dbReference type="PANTHER" id="PTHR13683">
    <property type="entry name" value="ASPARTYL PROTEASES"/>
    <property type="match status" value="1"/>
</dbReference>
<reference evidence="5" key="1">
    <citation type="submission" date="2022-02" db="EMBL/GenBank/DDBJ databases">
        <authorList>
            <person name="Henning P.M."/>
            <person name="McCubbin A.G."/>
            <person name="Shore J.S."/>
        </authorList>
    </citation>
    <scope>NUCLEOTIDE SEQUENCE</scope>
    <source>
        <strain evidence="5">F60SS</strain>
        <tissue evidence="5">Leaves</tissue>
    </source>
</reference>
<evidence type="ECO:0000256" key="3">
    <source>
        <dbReference type="SAM" id="SignalP"/>
    </source>
</evidence>
<dbReference type="OrthoDB" id="851873at2759"/>
<dbReference type="Proteomes" id="UP001141552">
    <property type="component" value="Unassembled WGS sequence"/>
</dbReference>
<dbReference type="GO" id="GO:0006508">
    <property type="term" value="P:proteolysis"/>
    <property type="evidence" value="ECO:0007669"/>
    <property type="project" value="InterPro"/>
</dbReference>
<dbReference type="InterPro" id="IPR001461">
    <property type="entry name" value="Aspartic_peptidase_A1"/>
</dbReference>
<dbReference type="AlphaFoldDB" id="A0A9Q0FHC2"/>
<comment type="caution">
    <text evidence="5">The sequence shown here is derived from an EMBL/GenBank/DDBJ whole genome shotgun (WGS) entry which is preliminary data.</text>
</comment>